<protein>
    <submittedName>
        <fullName evidence="11">Acyltransferase family protein</fullName>
        <ecNumber evidence="11">2.3.1.-</ecNumber>
    </submittedName>
</protein>
<dbReference type="InterPro" id="IPR036514">
    <property type="entry name" value="SGNH_hydro_sf"/>
</dbReference>
<keyword evidence="7 11" id="KW-0012">Acyltransferase</keyword>
<evidence type="ECO:0000259" key="9">
    <source>
        <dbReference type="Pfam" id="PF01757"/>
    </source>
</evidence>
<accession>A0AAW6TAR3</accession>
<dbReference type="GO" id="GO:0016747">
    <property type="term" value="F:acyltransferase activity, transferring groups other than amino-acyl groups"/>
    <property type="evidence" value="ECO:0007669"/>
    <property type="project" value="InterPro"/>
</dbReference>
<dbReference type="InterPro" id="IPR050879">
    <property type="entry name" value="Acyltransferase_3"/>
</dbReference>
<comment type="caution">
    <text evidence="11">The sequence shown here is derived from an EMBL/GenBank/DDBJ whole genome shotgun (WGS) entry which is preliminary data.</text>
</comment>
<dbReference type="GO" id="GO:0009103">
    <property type="term" value="P:lipopolysaccharide biosynthetic process"/>
    <property type="evidence" value="ECO:0007669"/>
    <property type="project" value="TreeGrafter"/>
</dbReference>
<feature type="transmembrane region" description="Helical" evidence="8">
    <location>
        <begin position="52"/>
        <end position="72"/>
    </location>
</feature>
<keyword evidence="3 11" id="KW-0808">Transferase</keyword>
<sequence length="688" mass="74191">MTSSTAAPQVAASSSAPIKRAPFRTDIQGLRAVAVLLVLVFHTGVLGLEGGYVGVDVFFVISGFLITNHLLSSLARDGRLDFGLFYARRVRRILPASFVVLVLTLVASAVFMPPALRPSTLIDAVWTAFYVPNLAFAVEGTEYLAETAPSPYQHYWSLGVEEQFYLFWPLVLFVVWLIARKSRRATAAIVAVLMLISFAVGWWLTYRSQPWAFFSLPTRAWELGAGAVIAIGGPALAERIHPVIRAILAWAGLAAIFTAALLFDATTAFPGVAALVPVLGTAAVIFLLQVETPYSPGRLLSLRPVMWVGAISYSLYLVHWPLQVIPAAAAGRPLDPVWPILLALIAVPLAWLLYEFVENPVRRNRWLSALRPRWNLAMALGASGASAALAITAIGLAGTVPSDSGRQGDASVTVADSGEPRFTDFVPSNLEPSLAEVSDDIPRIYPDGCHLDVSQTGVQRCSYGDTDSDTVVALFGDSHAAQWFPALERLAIEHSFRLDSYTKSSCPSVEVPITTRGVPYSECETWRNAVIQHLNAEPPQLVVLSNMANQPDQPDGGLTPTRWSDGVRLVVDRLALSEVLVISDTPNVGATPAICLSAHLDDARACDVDPKTALDREWITAEADAAESAGATVVALDDRLCAPNACGMIVGTTLLYRDAHHLTATAAAQLAEPLWAHLRRLLGWPSLD</sequence>
<feature type="transmembrane region" description="Helical" evidence="8">
    <location>
        <begin position="374"/>
        <end position="397"/>
    </location>
</feature>
<evidence type="ECO:0000256" key="7">
    <source>
        <dbReference type="ARBA" id="ARBA00023315"/>
    </source>
</evidence>
<evidence type="ECO:0000256" key="8">
    <source>
        <dbReference type="SAM" id="Phobius"/>
    </source>
</evidence>
<feature type="transmembrane region" description="Helical" evidence="8">
    <location>
        <begin position="211"/>
        <end position="231"/>
    </location>
</feature>
<evidence type="ECO:0000256" key="5">
    <source>
        <dbReference type="ARBA" id="ARBA00022989"/>
    </source>
</evidence>
<keyword evidence="4 8" id="KW-0812">Transmembrane</keyword>
<keyword evidence="2" id="KW-1003">Cell membrane</keyword>
<dbReference type="InterPro" id="IPR043968">
    <property type="entry name" value="SGNH"/>
</dbReference>
<evidence type="ECO:0000256" key="1">
    <source>
        <dbReference type="ARBA" id="ARBA00004651"/>
    </source>
</evidence>
<reference evidence="11 12" key="1">
    <citation type="submission" date="2023-04" db="EMBL/GenBank/DDBJ databases">
        <title>Klugiella caeni sp. nov. isolated from the sludge of biochemical tank.</title>
        <authorList>
            <person name="Geng K."/>
        </authorList>
    </citation>
    <scope>NUCLEOTIDE SEQUENCE [LARGE SCALE GENOMIC DNA]</scope>
    <source>
        <strain evidence="11 12">YN-L-19</strain>
    </source>
</reference>
<name>A0AAW6TAR3_9MICO</name>
<proteinExistence type="predicted"/>
<dbReference type="Pfam" id="PF01757">
    <property type="entry name" value="Acyl_transf_3"/>
    <property type="match status" value="1"/>
</dbReference>
<evidence type="ECO:0000313" key="12">
    <source>
        <dbReference type="Proteomes" id="UP001321506"/>
    </source>
</evidence>
<keyword evidence="5 8" id="KW-1133">Transmembrane helix</keyword>
<dbReference type="Pfam" id="PF19040">
    <property type="entry name" value="SGNH"/>
    <property type="match status" value="1"/>
</dbReference>
<dbReference type="InterPro" id="IPR002656">
    <property type="entry name" value="Acyl_transf_3_dom"/>
</dbReference>
<evidence type="ECO:0000256" key="2">
    <source>
        <dbReference type="ARBA" id="ARBA00022475"/>
    </source>
</evidence>
<evidence type="ECO:0000313" key="11">
    <source>
        <dbReference type="EMBL" id="MDI2099418.1"/>
    </source>
</evidence>
<feature type="transmembrane region" description="Helical" evidence="8">
    <location>
        <begin position="93"/>
        <end position="112"/>
    </location>
</feature>
<feature type="transmembrane region" description="Helical" evidence="8">
    <location>
        <begin position="29"/>
        <end position="46"/>
    </location>
</feature>
<dbReference type="EC" id="2.3.1.-" evidence="11"/>
<dbReference type="SUPFAM" id="SSF52266">
    <property type="entry name" value="SGNH hydrolase"/>
    <property type="match status" value="1"/>
</dbReference>
<feature type="transmembrane region" description="Helical" evidence="8">
    <location>
        <begin position="163"/>
        <end position="179"/>
    </location>
</feature>
<dbReference type="PANTHER" id="PTHR23028">
    <property type="entry name" value="ACETYLTRANSFERASE"/>
    <property type="match status" value="1"/>
</dbReference>
<feature type="transmembrane region" description="Helical" evidence="8">
    <location>
        <begin position="300"/>
        <end position="317"/>
    </location>
</feature>
<feature type="transmembrane region" description="Helical" evidence="8">
    <location>
        <begin position="337"/>
        <end position="354"/>
    </location>
</feature>
<dbReference type="Gene3D" id="3.40.50.1110">
    <property type="entry name" value="SGNH hydrolase"/>
    <property type="match status" value="1"/>
</dbReference>
<keyword evidence="6 8" id="KW-0472">Membrane</keyword>
<gene>
    <name evidence="11" type="ORF">QF206_10630</name>
</gene>
<dbReference type="Proteomes" id="UP001321506">
    <property type="component" value="Unassembled WGS sequence"/>
</dbReference>
<feature type="domain" description="SGNH" evidence="10">
    <location>
        <begin position="449"/>
        <end position="673"/>
    </location>
</feature>
<dbReference type="PANTHER" id="PTHR23028:SF53">
    <property type="entry name" value="ACYL_TRANSF_3 DOMAIN-CONTAINING PROTEIN"/>
    <property type="match status" value="1"/>
</dbReference>
<dbReference type="RefSeq" id="WP_281489202.1">
    <property type="nucleotide sequence ID" value="NZ_JASATX010000004.1"/>
</dbReference>
<dbReference type="GO" id="GO:0005886">
    <property type="term" value="C:plasma membrane"/>
    <property type="evidence" value="ECO:0007669"/>
    <property type="project" value="UniProtKB-SubCell"/>
</dbReference>
<evidence type="ECO:0000259" key="10">
    <source>
        <dbReference type="Pfam" id="PF19040"/>
    </source>
</evidence>
<evidence type="ECO:0000256" key="3">
    <source>
        <dbReference type="ARBA" id="ARBA00022679"/>
    </source>
</evidence>
<feature type="transmembrane region" description="Helical" evidence="8">
    <location>
        <begin position="243"/>
        <end position="263"/>
    </location>
</feature>
<organism evidence="11 12">
    <name type="scientific">Ruicaihuangia caeni</name>
    <dbReference type="NCBI Taxonomy" id="3042517"/>
    <lineage>
        <taxon>Bacteria</taxon>
        <taxon>Bacillati</taxon>
        <taxon>Actinomycetota</taxon>
        <taxon>Actinomycetes</taxon>
        <taxon>Micrococcales</taxon>
        <taxon>Microbacteriaceae</taxon>
        <taxon>Ruicaihuangia</taxon>
    </lineage>
</organism>
<evidence type="ECO:0000256" key="4">
    <source>
        <dbReference type="ARBA" id="ARBA00022692"/>
    </source>
</evidence>
<dbReference type="EMBL" id="JASATX010000004">
    <property type="protein sequence ID" value="MDI2099418.1"/>
    <property type="molecule type" value="Genomic_DNA"/>
</dbReference>
<dbReference type="AlphaFoldDB" id="A0AAW6TAR3"/>
<feature type="transmembrane region" description="Helical" evidence="8">
    <location>
        <begin position="269"/>
        <end position="288"/>
    </location>
</feature>
<feature type="domain" description="Acyltransferase 3" evidence="9">
    <location>
        <begin position="26"/>
        <end position="354"/>
    </location>
</feature>
<keyword evidence="12" id="KW-1185">Reference proteome</keyword>
<feature type="transmembrane region" description="Helical" evidence="8">
    <location>
        <begin position="186"/>
        <end position="205"/>
    </location>
</feature>
<evidence type="ECO:0000256" key="6">
    <source>
        <dbReference type="ARBA" id="ARBA00023136"/>
    </source>
</evidence>
<comment type="subcellular location">
    <subcellularLocation>
        <location evidence="1">Cell membrane</location>
        <topology evidence="1">Multi-pass membrane protein</topology>
    </subcellularLocation>
</comment>